<organism evidence="2 3">
    <name type="scientific">Zea mays</name>
    <name type="common">Maize</name>
    <dbReference type="NCBI Taxonomy" id="4577"/>
    <lineage>
        <taxon>Eukaryota</taxon>
        <taxon>Viridiplantae</taxon>
        <taxon>Streptophyta</taxon>
        <taxon>Embryophyta</taxon>
        <taxon>Tracheophyta</taxon>
        <taxon>Spermatophyta</taxon>
        <taxon>Magnoliopsida</taxon>
        <taxon>Liliopsida</taxon>
        <taxon>Poales</taxon>
        <taxon>Poaceae</taxon>
        <taxon>PACMAD clade</taxon>
        <taxon>Panicoideae</taxon>
        <taxon>Andropogonodae</taxon>
        <taxon>Andropogoneae</taxon>
        <taxon>Tripsacinae</taxon>
        <taxon>Zea</taxon>
    </lineage>
</organism>
<feature type="compositionally biased region" description="Polar residues" evidence="1">
    <location>
        <begin position="22"/>
        <end position="33"/>
    </location>
</feature>
<keyword evidence="3" id="KW-1185">Reference proteome</keyword>
<protein>
    <submittedName>
        <fullName evidence="2">Uncharacterized protein</fullName>
    </submittedName>
</protein>
<dbReference type="Gramene" id="Zm00001eb147180_T001">
    <property type="protein sequence ID" value="Zm00001eb147180_P001"/>
    <property type="gene ID" value="Zm00001eb147180"/>
</dbReference>
<accession>A0A804NAK3</accession>
<evidence type="ECO:0000256" key="1">
    <source>
        <dbReference type="SAM" id="MobiDB-lite"/>
    </source>
</evidence>
<dbReference type="InParanoid" id="A0A804NAK3"/>
<sequence>MEGVTSAPNSPGKARSTLHGLPQSTVSRPTATTLPWIPMEGRGRCDRAPTQHGRHDPLSSPHHRRPLSIEESCLPHRWPANPSPPCHRGLNPWPRPTASWRWPSRSSPRAGMPFARRYALRAARLYPTSPRAPVVATAANVLLADASSHHAALLLPEPDDPDASPLSVSELCRHFKSLIKSLRVGLDATTAAAYPSVAAAAEEALDRATKAYEALTAPAPGTFWTACAGCRLLHEFERKLYRELRSCLDLTGPRDYSSPEEMVQRLTSASTVLRRVLDNPALQDCQENNGFGDMMDEDVISNISLSGRMYRVTFTNRLNGAAGAVP</sequence>
<dbReference type="PANTHER" id="PTHR37193">
    <property type="entry name" value="ALPHA-1,6-MANNOSYL-GLYCOPROTEIN 2-BETA-N-ACETYLGLUCOSAMINYLTRANSFERASE"/>
    <property type="match status" value="1"/>
</dbReference>
<dbReference type="PANTHER" id="PTHR37193:SF1">
    <property type="entry name" value="ALPHA-1,6-MANNOSYL-GLYCOPROTEIN 2-BETA-N-ACETYLGLUCOSAMINYLTRANSFERASE"/>
    <property type="match status" value="1"/>
</dbReference>
<name>A0A804NAK3_MAIZE</name>
<reference evidence="2" key="2">
    <citation type="submission" date="2019-07" db="EMBL/GenBank/DDBJ databases">
        <authorList>
            <person name="Seetharam A."/>
            <person name="Woodhouse M."/>
            <person name="Cannon E."/>
        </authorList>
    </citation>
    <scope>NUCLEOTIDE SEQUENCE [LARGE SCALE GENOMIC DNA]</scope>
    <source>
        <strain evidence="2">cv. B73</strain>
    </source>
</reference>
<dbReference type="AlphaFoldDB" id="A0A804NAK3"/>
<dbReference type="Proteomes" id="UP000007305">
    <property type="component" value="Chromosome 3"/>
</dbReference>
<feature type="compositionally biased region" description="Basic and acidic residues" evidence="1">
    <location>
        <begin position="41"/>
        <end position="57"/>
    </location>
</feature>
<evidence type="ECO:0000313" key="3">
    <source>
        <dbReference type="Proteomes" id="UP000007305"/>
    </source>
</evidence>
<proteinExistence type="predicted"/>
<evidence type="ECO:0000313" key="2">
    <source>
        <dbReference type="EnsemblPlants" id="Zm00001eb147180_P001"/>
    </source>
</evidence>
<dbReference type="EnsemblPlants" id="Zm00001eb147180_T001">
    <property type="protein sequence ID" value="Zm00001eb147180_P001"/>
    <property type="gene ID" value="Zm00001eb147180"/>
</dbReference>
<feature type="region of interest" description="Disordered" evidence="1">
    <location>
        <begin position="1"/>
        <end position="65"/>
    </location>
</feature>
<reference evidence="3" key="1">
    <citation type="submission" date="2015-12" db="EMBL/GenBank/DDBJ databases">
        <title>Update maize B73 reference genome by single molecule sequencing technologies.</title>
        <authorList>
            <consortium name="Maize Genome Sequencing Project"/>
            <person name="Ware D."/>
        </authorList>
    </citation>
    <scope>NUCLEOTIDE SEQUENCE [LARGE SCALE GENOMIC DNA]</scope>
    <source>
        <strain evidence="3">cv. B73</strain>
    </source>
</reference>
<reference evidence="2" key="3">
    <citation type="submission" date="2021-05" db="UniProtKB">
        <authorList>
            <consortium name="EnsemblPlants"/>
        </authorList>
    </citation>
    <scope>IDENTIFICATION</scope>
    <source>
        <strain evidence="2">cv. B73</strain>
    </source>
</reference>